<protein>
    <submittedName>
        <fullName evidence="1">Uncharacterized protein</fullName>
    </submittedName>
</protein>
<dbReference type="AlphaFoldDB" id="A0A2H0TJA4"/>
<dbReference type="Pfam" id="PF20126">
    <property type="entry name" value="TumE"/>
    <property type="match status" value="1"/>
</dbReference>
<name>A0A2H0TJA4_9BACT</name>
<dbReference type="EMBL" id="PFCK01000040">
    <property type="protein sequence ID" value="PIR71639.1"/>
    <property type="molecule type" value="Genomic_DNA"/>
</dbReference>
<comment type="caution">
    <text evidence="1">The sequence shown here is derived from an EMBL/GenBank/DDBJ whole genome shotgun (WGS) entry which is preliminary data.</text>
</comment>
<reference evidence="2" key="1">
    <citation type="submission" date="2017-09" db="EMBL/GenBank/DDBJ databases">
        <title>Depth-based differentiation of microbial function through sediment-hosted aquifers and enrichment of novel symbionts in the deep terrestrial subsurface.</title>
        <authorList>
            <person name="Probst A.J."/>
            <person name="Ladd B."/>
            <person name="Jarett J.K."/>
            <person name="Geller-Mcgrath D.E."/>
            <person name="Sieber C.M.K."/>
            <person name="Emerson J.B."/>
            <person name="Anantharaman K."/>
            <person name="Thomas B.C."/>
            <person name="Malmstrom R."/>
            <person name="Stieglmeier M."/>
            <person name="Klingl A."/>
            <person name="Woyke T."/>
            <person name="Ryan C.M."/>
            <person name="Banfield J.F."/>
        </authorList>
    </citation>
    <scope>NUCLEOTIDE SEQUENCE [LARGE SCALE GENOMIC DNA]</scope>
</reference>
<gene>
    <name evidence="1" type="ORF">COU43_01475</name>
</gene>
<dbReference type="InterPro" id="IPR045397">
    <property type="entry name" value="TumE-like"/>
</dbReference>
<evidence type="ECO:0000313" key="2">
    <source>
        <dbReference type="Proteomes" id="UP000228909"/>
    </source>
</evidence>
<evidence type="ECO:0000313" key="1">
    <source>
        <dbReference type="EMBL" id="PIR71639.1"/>
    </source>
</evidence>
<dbReference type="Proteomes" id="UP000228909">
    <property type="component" value="Unassembled WGS sequence"/>
</dbReference>
<accession>A0A2H0TJA4</accession>
<organism evidence="1 2">
    <name type="scientific">Candidatus Nealsonbacteria bacterium CG10_big_fil_rev_8_21_14_0_10_37_25</name>
    <dbReference type="NCBI Taxonomy" id="1974711"/>
    <lineage>
        <taxon>Bacteria</taxon>
        <taxon>Candidatus Nealsoniibacteriota</taxon>
    </lineage>
</organism>
<proteinExistence type="predicted"/>
<sequence>MYQLLKLLKESKIVKDLDILNFVDEEDIQVIYIKAILIDNSVLYIRELNTLTENKYSYHWQTKTEKLICRWDNAPHYPQIKTFPHHKHEKTSENVLPSEEISLEQVLKTISKRIKKKKI</sequence>